<feature type="domain" description="Csd3-like second N-terminal" evidence="10">
    <location>
        <begin position="252"/>
        <end position="368"/>
    </location>
</feature>
<evidence type="ECO:0000256" key="6">
    <source>
        <dbReference type="ARBA" id="ARBA00022833"/>
    </source>
</evidence>
<dbReference type="Gene3D" id="2.70.70.10">
    <property type="entry name" value="Glucose Permease (Domain IIA)"/>
    <property type="match status" value="1"/>
</dbReference>
<keyword evidence="6" id="KW-0862">Zinc</keyword>
<name>A0A7W6W7Y7_9PROT</name>
<feature type="domain" description="M23ase beta-sheet core" evidence="9">
    <location>
        <begin position="380"/>
        <end position="475"/>
    </location>
</feature>
<feature type="region of interest" description="Disordered" evidence="8">
    <location>
        <begin position="126"/>
        <end position="147"/>
    </location>
</feature>
<evidence type="ECO:0000256" key="5">
    <source>
        <dbReference type="ARBA" id="ARBA00022801"/>
    </source>
</evidence>
<comment type="subcellular location">
    <subcellularLocation>
        <location evidence="2">Cell envelope</location>
    </subcellularLocation>
</comment>
<evidence type="ECO:0000256" key="4">
    <source>
        <dbReference type="ARBA" id="ARBA00022723"/>
    </source>
</evidence>
<dbReference type="Proteomes" id="UP000554286">
    <property type="component" value="Unassembled WGS sequence"/>
</dbReference>
<dbReference type="InterPro" id="IPR011055">
    <property type="entry name" value="Dup_hybrid_motif"/>
</dbReference>
<evidence type="ECO:0000259" key="9">
    <source>
        <dbReference type="Pfam" id="PF01551"/>
    </source>
</evidence>
<evidence type="ECO:0000256" key="3">
    <source>
        <dbReference type="ARBA" id="ARBA00022670"/>
    </source>
</evidence>
<proteinExistence type="predicted"/>
<dbReference type="InterPro" id="IPR045834">
    <property type="entry name" value="Csd3_N2"/>
</dbReference>
<evidence type="ECO:0000256" key="1">
    <source>
        <dbReference type="ARBA" id="ARBA00001947"/>
    </source>
</evidence>
<dbReference type="EMBL" id="JACIGK010000001">
    <property type="protein sequence ID" value="MBB4264395.1"/>
    <property type="molecule type" value="Genomic_DNA"/>
</dbReference>
<gene>
    <name evidence="11" type="ORF">GGD89_000001</name>
</gene>
<keyword evidence="3" id="KW-0645">Protease</keyword>
<dbReference type="GO" id="GO:0046872">
    <property type="term" value="F:metal ion binding"/>
    <property type="evidence" value="ECO:0007669"/>
    <property type="project" value="UniProtKB-KW"/>
</dbReference>
<dbReference type="GO" id="GO:0006508">
    <property type="term" value="P:proteolysis"/>
    <property type="evidence" value="ECO:0007669"/>
    <property type="project" value="UniProtKB-KW"/>
</dbReference>
<dbReference type="PANTHER" id="PTHR21666">
    <property type="entry name" value="PEPTIDASE-RELATED"/>
    <property type="match status" value="1"/>
</dbReference>
<evidence type="ECO:0000256" key="2">
    <source>
        <dbReference type="ARBA" id="ARBA00004196"/>
    </source>
</evidence>
<evidence type="ECO:0000313" key="11">
    <source>
        <dbReference type="EMBL" id="MBB4264395.1"/>
    </source>
</evidence>
<comment type="cofactor">
    <cofactor evidence="1">
        <name>Zn(2+)</name>
        <dbReference type="ChEBI" id="CHEBI:29105"/>
    </cofactor>
</comment>
<keyword evidence="12" id="KW-1185">Reference proteome</keyword>
<keyword evidence="4" id="KW-0479">Metal-binding</keyword>
<dbReference type="InterPro" id="IPR050570">
    <property type="entry name" value="Cell_wall_metabolism_enzyme"/>
</dbReference>
<keyword evidence="7" id="KW-0482">Metalloprotease</keyword>
<dbReference type="Gene3D" id="3.10.450.350">
    <property type="match status" value="2"/>
</dbReference>
<dbReference type="PANTHER" id="PTHR21666:SF288">
    <property type="entry name" value="CELL DIVISION PROTEIN YTFB"/>
    <property type="match status" value="1"/>
</dbReference>
<dbReference type="AlphaFoldDB" id="A0A7W6W7Y7"/>
<evidence type="ECO:0000256" key="8">
    <source>
        <dbReference type="SAM" id="MobiDB-lite"/>
    </source>
</evidence>
<evidence type="ECO:0000256" key="7">
    <source>
        <dbReference type="ARBA" id="ARBA00023049"/>
    </source>
</evidence>
<dbReference type="GO" id="GO:0030313">
    <property type="term" value="C:cell envelope"/>
    <property type="evidence" value="ECO:0007669"/>
    <property type="project" value="UniProtKB-SubCell"/>
</dbReference>
<dbReference type="GO" id="GO:0004222">
    <property type="term" value="F:metalloendopeptidase activity"/>
    <property type="evidence" value="ECO:0007669"/>
    <property type="project" value="TreeGrafter"/>
</dbReference>
<reference evidence="11 12" key="1">
    <citation type="submission" date="2020-08" db="EMBL/GenBank/DDBJ databases">
        <title>Genome sequencing of Purple Non-Sulfur Bacteria from various extreme environments.</title>
        <authorList>
            <person name="Mayer M."/>
        </authorList>
    </citation>
    <scope>NUCLEOTIDE SEQUENCE [LARGE SCALE GENOMIC DNA]</scope>
    <source>
        <strain evidence="11 12">JA131</strain>
    </source>
</reference>
<keyword evidence="5 11" id="KW-0378">Hydrolase</keyword>
<organism evidence="11 12">
    <name type="scientific">Roseospira visakhapatnamensis</name>
    <dbReference type="NCBI Taxonomy" id="390880"/>
    <lineage>
        <taxon>Bacteria</taxon>
        <taxon>Pseudomonadati</taxon>
        <taxon>Pseudomonadota</taxon>
        <taxon>Alphaproteobacteria</taxon>
        <taxon>Rhodospirillales</taxon>
        <taxon>Rhodospirillaceae</taxon>
        <taxon>Roseospira</taxon>
    </lineage>
</organism>
<dbReference type="CDD" id="cd12797">
    <property type="entry name" value="M23_peptidase"/>
    <property type="match status" value="1"/>
</dbReference>
<dbReference type="RefSeq" id="WP_184042043.1">
    <property type="nucleotide sequence ID" value="NZ_JACIGK010000001.1"/>
</dbReference>
<dbReference type="SUPFAM" id="SSF51261">
    <property type="entry name" value="Duplicated hybrid motif"/>
    <property type="match status" value="1"/>
</dbReference>
<dbReference type="FunFam" id="2.70.70.10:FF:000006">
    <property type="entry name" value="M23 family peptidase"/>
    <property type="match status" value="1"/>
</dbReference>
<accession>A0A7W6W7Y7</accession>
<evidence type="ECO:0000259" key="10">
    <source>
        <dbReference type="Pfam" id="PF19425"/>
    </source>
</evidence>
<dbReference type="InterPro" id="IPR016047">
    <property type="entry name" value="M23ase_b-sheet_dom"/>
</dbReference>
<protein>
    <submittedName>
        <fullName evidence="11">Murein DD-endopeptidase MepM/ murein hydrolase activator NlpD</fullName>
    </submittedName>
</protein>
<comment type="caution">
    <text evidence="11">The sequence shown here is derived from an EMBL/GenBank/DDBJ whole genome shotgun (WGS) entry which is preliminary data.</text>
</comment>
<dbReference type="Pfam" id="PF19425">
    <property type="entry name" value="Csd3_N2"/>
    <property type="match status" value="1"/>
</dbReference>
<dbReference type="Pfam" id="PF01551">
    <property type="entry name" value="Peptidase_M23"/>
    <property type="match status" value="1"/>
</dbReference>
<sequence>MVDPVGDPTTPTHQTTRTIAPRAGRVLSTRLAVSVMAGFLLAGTPAGARLGEAPGTSDPMTDMALIAALDGKPAPITLIPGGPQATPQATVALTGAHGWDTPPAAVTRGFAFGALADMIVPAGPPATAPTGLDNDSLADTPTASGPIDVPARVDSGDTLIGLLIEAGVDRVEAHRAVKVLEEVYDPRGLRPGHVVQVRFAPPSAEDDPLFQGFALQPSVDTEVVVRADPDCDAGYTAEEMKETLVRDVVRFGGPITYSLYQAAVDAGVSEAALADMIRVLSYDIDFQRDIQKDDTFEIMYERFSTADGKPVRNGQLLFTALTNGGNRIVAYAHETEDGTRDYFNESGQGVRKPLMRTPIDGARISSSFGMRRHPILGYSKMHTGVDFAAPTGTPIYAAGDGVVKRAGRNGGYGNYIQIRHNGEFSTAYGHLSRILVRNGQRVEQGDVIGRVGSTGRSTGPHLHYEIIRGGKKVNPLDVRFQPAIQLAGAELDRFMAHKAETDRLYASLRNATEVASAAAPVTRPAP</sequence>
<evidence type="ECO:0000313" key="12">
    <source>
        <dbReference type="Proteomes" id="UP000554286"/>
    </source>
</evidence>